<dbReference type="InterPro" id="IPR006703">
    <property type="entry name" value="G_AIG1"/>
</dbReference>
<proteinExistence type="predicted"/>
<sequence>MSSHKARTRISRTPGASSMEPSSSPQRLYPPPTVPTSSPRRVLTPQRESIPRAEKPLPNIPQPDKIPARIAVLGPTGVGKTTFINLASNSQLRVGVRLESCTDTVEESQPFDLDNYEVTLIDTPGFNDSNKSDVDILNIICDYLSAEYANGQYLTGLIYLHRISENRLSGSSLRNFRLFKEICGDKVLRNTAIVTNMWSTDTREHQIQESREQELRTNPEFFKDTVEAGSHLIRHENNTKELGENKLIIQTKAGQSLLADVIAMEQQHEERLKELEEEIREAERKNDLLSREELRGARAELEEAQAALERDRWRLIPPPSREIEGNLSTRIHRRQRLPRGEIPTTSLTQVGINVLGQFGRWLYRLLPPPEADHQREDELLY</sequence>
<dbReference type="Pfam" id="PF04548">
    <property type="entry name" value="AIG1"/>
    <property type="match status" value="1"/>
</dbReference>
<dbReference type="InterPro" id="IPR027417">
    <property type="entry name" value="P-loop_NTPase"/>
</dbReference>
<dbReference type="SUPFAM" id="SSF52540">
    <property type="entry name" value="P-loop containing nucleoside triphosphate hydrolases"/>
    <property type="match status" value="1"/>
</dbReference>
<gene>
    <name evidence="5" type="ORF">NLI96_g2545</name>
</gene>
<reference evidence="5" key="1">
    <citation type="submission" date="2022-07" db="EMBL/GenBank/DDBJ databases">
        <title>Genome Sequence of Physisporinus lineatus.</title>
        <authorList>
            <person name="Buettner E."/>
        </authorList>
    </citation>
    <scope>NUCLEOTIDE SEQUENCE</scope>
    <source>
        <strain evidence="5">VT162</strain>
    </source>
</reference>
<dbReference type="Proteomes" id="UP001212997">
    <property type="component" value="Unassembled WGS sequence"/>
</dbReference>
<evidence type="ECO:0000313" key="5">
    <source>
        <dbReference type="EMBL" id="KAJ3488846.1"/>
    </source>
</evidence>
<feature type="compositionally biased region" description="Basic residues" evidence="3">
    <location>
        <begin position="1"/>
        <end position="10"/>
    </location>
</feature>
<feature type="region of interest" description="Disordered" evidence="3">
    <location>
        <begin position="1"/>
        <end position="65"/>
    </location>
</feature>
<dbReference type="GO" id="GO:0005525">
    <property type="term" value="F:GTP binding"/>
    <property type="evidence" value="ECO:0007669"/>
    <property type="project" value="InterPro"/>
</dbReference>
<keyword evidence="1" id="KW-0547">Nucleotide-binding</keyword>
<accession>A0AAD5YJW0</accession>
<protein>
    <recommendedName>
        <fullName evidence="4">AIG1-type G domain-containing protein</fullName>
    </recommendedName>
</protein>
<dbReference type="Gene3D" id="3.40.50.300">
    <property type="entry name" value="P-loop containing nucleotide triphosphate hydrolases"/>
    <property type="match status" value="1"/>
</dbReference>
<evidence type="ECO:0000313" key="6">
    <source>
        <dbReference type="Proteomes" id="UP001212997"/>
    </source>
</evidence>
<feature type="coiled-coil region" evidence="2">
    <location>
        <begin position="258"/>
        <end position="314"/>
    </location>
</feature>
<evidence type="ECO:0000256" key="2">
    <source>
        <dbReference type="SAM" id="Coils"/>
    </source>
</evidence>
<feature type="domain" description="AIG1-type G" evidence="4">
    <location>
        <begin position="69"/>
        <end position="284"/>
    </location>
</feature>
<feature type="compositionally biased region" description="Polar residues" evidence="3">
    <location>
        <begin position="14"/>
        <end position="26"/>
    </location>
</feature>
<evidence type="ECO:0000256" key="1">
    <source>
        <dbReference type="ARBA" id="ARBA00022741"/>
    </source>
</evidence>
<keyword evidence="6" id="KW-1185">Reference proteome</keyword>
<dbReference type="EMBL" id="JANAWD010000058">
    <property type="protein sequence ID" value="KAJ3488846.1"/>
    <property type="molecule type" value="Genomic_DNA"/>
</dbReference>
<evidence type="ECO:0000256" key="3">
    <source>
        <dbReference type="SAM" id="MobiDB-lite"/>
    </source>
</evidence>
<comment type="caution">
    <text evidence="5">The sequence shown here is derived from an EMBL/GenBank/DDBJ whole genome shotgun (WGS) entry which is preliminary data.</text>
</comment>
<name>A0AAD5YJW0_9APHY</name>
<dbReference type="CDD" id="cd00882">
    <property type="entry name" value="Ras_like_GTPase"/>
    <property type="match status" value="1"/>
</dbReference>
<evidence type="ECO:0000259" key="4">
    <source>
        <dbReference type="Pfam" id="PF04548"/>
    </source>
</evidence>
<organism evidence="5 6">
    <name type="scientific">Meripilus lineatus</name>
    <dbReference type="NCBI Taxonomy" id="2056292"/>
    <lineage>
        <taxon>Eukaryota</taxon>
        <taxon>Fungi</taxon>
        <taxon>Dikarya</taxon>
        <taxon>Basidiomycota</taxon>
        <taxon>Agaricomycotina</taxon>
        <taxon>Agaricomycetes</taxon>
        <taxon>Polyporales</taxon>
        <taxon>Meripilaceae</taxon>
        <taxon>Meripilus</taxon>
    </lineage>
</organism>
<dbReference type="AlphaFoldDB" id="A0AAD5YJW0"/>
<keyword evidence="2" id="KW-0175">Coiled coil</keyword>